<dbReference type="KEGG" id="gry:D7I44_04090"/>
<keyword evidence="1" id="KW-1133">Transmembrane helix</keyword>
<dbReference type="RefSeq" id="WP_120788313.1">
    <property type="nucleotide sequence ID" value="NZ_CP032624.1"/>
</dbReference>
<feature type="transmembrane region" description="Helical" evidence="1">
    <location>
        <begin position="76"/>
        <end position="95"/>
    </location>
</feature>
<feature type="transmembrane region" description="Helical" evidence="1">
    <location>
        <begin position="159"/>
        <end position="181"/>
    </location>
</feature>
<gene>
    <name evidence="2" type="ORF">D7I44_04090</name>
</gene>
<keyword evidence="1" id="KW-0812">Transmembrane</keyword>
<feature type="transmembrane region" description="Helical" evidence="1">
    <location>
        <begin position="187"/>
        <end position="205"/>
    </location>
</feature>
<name>A0A387BNT1_9MICO</name>
<evidence type="ECO:0000313" key="3">
    <source>
        <dbReference type="Proteomes" id="UP000275069"/>
    </source>
</evidence>
<keyword evidence="3" id="KW-1185">Reference proteome</keyword>
<dbReference type="Proteomes" id="UP000275069">
    <property type="component" value="Chromosome"/>
</dbReference>
<feature type="transmembrane region" description="Helical" evidence="1">
    <location>
        <begin position="134"/>
        <end position="152"/>
    </location>
</feature>
<reference evidence="2 3" key="1">
    <citation type="submission" date="2018-09" db="EMBL/GenBank/DDBJ databases">
        <title>Genome sequencing of strain 2DFW10M-5.</title>
        <authorList>
            <person name="Heo J."/>
            <person name="Kim S.-J."/>
            <person name="Kwon S.-W."/>
        </authorList>
    </citation>
    <scope>NUCLEOTIDE SEQUENCE [LARGE SCALE GENOMIC DNA]</scope>
    <source>
        <strain evidence="2 3">2DFW10M-5</strain>
    </source>
</reference>
<feature type="transmembrane region" description="Helical" evidence="1">
    <location>
        <begin position="217"/>
        <end position="238"/>
    </location>
</feature>
<organism evidence="2 3">
    <name type="scientific">Gryllotalpicola protaetiae</name>
    <dbReference type="NCBI Taxonomy" id="2419771"/>
    <lineage>
        <taxon>Bacteria</taxon>
        <taxon>Bacillati</taxon>
        <taxon>Actinomycetota</taxon>
        <taxon>Actinomycetes</taxon>
        <taxon>Micrococcales</taxon>
        <taxon>Microbacteriaceae</taxon>
        <taxon>Gryllotalpicola</taxon>
    </lineage>
</organism>
<dbReference type="EMBL" id="CP032624">
    <property type="protein sequence ID" value="AYG02779.1"/>
    <property type="molecule type" value="Genomic_DNA"/>
</dbReference>
<proteinExistence type="predicted"/>
<evidence type="ECO:0000256" key="1">
    <source>
        <dbReference type="SAM" id="Phobius"/>
    </source>
</evidence>
<feature type="transmembrane region" description="Helical" evidence="1">
    <location>
        <begin position="284"/>
        <end position="305"/>
    </location>
</feature>
<evidence type="ECO:0000313" key="2">
    <source>
        <dbReference type="EMBL" id="AYG02779.1"/>
    </source>
</evidence>
<feature type="transmembrane region" description="Helical" evidence="1">
    <location>
        <begin position="312"/>
        <end position="330"/>
    </location>
</feature>
<keyword evidence="1" id="KW-0472">Membrane</keyword>
<dbReference type="OrthoDB" id="3268054at2"/>
<feature type="transmembrane region" description="Helical" evidence="1">
    <location>
        <begin position="350"/>
        <end position="371"/>
    </location>
</feature>
<protein>
    <submittedName>
        <fullName evidence="2">Uncharacterized protein</fullName>
    </submittedName>
</protein>
<sequence length="392" mass="41837">MTVQLRTEFGRWSRWYPAQWRVDKSAAMLSAYLDQAEGEGRDRLTRSEKMGLVVGGIGARLDTVAPGRVRDQTATVMATLLGAFGLMAGIVMEWAPGNPGPHLSGRFIGGASLELTFAPGPATQRAFGPFESPFIIVCALAVAAWLLSMIGAERAYRWLLATTAVTGLAAAVIAEPYFHFYGWPWDFGLPGLFVAVVALMALAGGRPRSPWRVAVGTLLWACVFAVGFLTFPAVGSFVDNYRNGAPTSAFRLFELTFWTRPVIIGPTVKVSGTGASGAFEEFGVVPAALAAIAIALVGAQALALAARLAMSATIALSTIPWGVFLAWLFVTELTTQHAVPYAGERRLDYLILSIDALVLAIVYAAAVAVAAHYRRRSRSTASVDIDPTPIGR</sequence>
<dbReference type="AlphaFoldDB" id="A0A387BNT1"/>
<accession>A0A387BNT1</accession>